<evidence type="ECO:0000313" key="1">
    <source>
        <dbReference type="EMBL" id="KAJ7310006.1"/>
    </source>
</evidence>
<comment type="caution">
    <text evidence="1">The sequence shown here is derived from an EMBL/GenBank/DDBJ whole genome shotgun (WGS) entry which is preliminary data.</text>
</comment>
<organism evidence="1 2">
    <name type="scientific">Mycena albidolilacea</name>
    <dbReference type="NCBI Taxonomy" id="1033008"/>
    <lineage>
        <taxon>Eukaryota</taxon>
        <taxon>Fungi</taxon>
        <taxon>Dikarya</taxon>
        <taxon>Basidiomycota</taxon>
        <taxon>Agaricomycotina</taxon>
        <taxon>Agaricomycetes</taxon>
        <taxon>Agaricomycetidae</taxon>
        <taxon>Agaricales</taxon>
        <taxon>Marasmiineae</taxon>
        <taxon>Mycenaceae</taxon>
        <taxon>Mycena</taxon>
    </lineage>
</organism>
<gene>
    <name evidence="1" type="ORF">DFH08DRAFT_823289</name>
</gene>
<accession>A0AAD6Z6G2</accession>
<dbReference type="EMBL" id="JARIHO010000080">
    <property type="protein sequence ID" value="KAJ7310006.1"/>
    <property type="molecule type" value="Genomic_DNA"/>
</dbReference>
<proteinExistence type="predicted"/>
<sequence length="404" mass="43369">MRLVGSSPLPLLHHWLHRLLASRGGTEHPSGVPFPYRLWESKYTCAGPTLEIMSLARRGARRNASVRTWFMAALLACLCAAPSPGETGTGGQALISLEEACLGGSPVLLPANLLRCSYSAASTVHLASERLLSAAPRPRRPSCLRRWRGNGGINSTGHPSGGRTALSALESVRDVADCGAPTPVKSSRSYPVPVLLGRGAAGAAISPTCSRAVRGNSYEQCTSWTWIPRLPAAPSNSCSGRLLAALYGGTLHSQATYAQALDPHEDTQNADATNTLSTIKRLLGLPLLRGTIGAFRDLDHKSSTSRVLHRGTSRVPVDEDQNSGLDEVRSYILTRQPVAPLVMLAVPLSAPTTPLVHVFKQIAHTPARLRMNVQNAPTNSSKVEYKTRGCGWWFRTRVEVEGKT</sequence>
<dbReference type="AlphaFoldDB" id="A0AAD6Z6G2"/>
<dbReference type="Proteomes" id="UP001218218">
    <property type="component" value="Unassembled WGS sequence"/>
</dbReference>
<evidence type="ECO:0000313" key="2">
    <source>
        <dbReference type="Proteomes" id="UP001218218"/>
    </source>
</evidence>
<name>A0AAD6Z6G2_9AGAR</name>
<keyword evidence="2" id="KW-1185">Reference proteome</keyword>
<reference evidence="1" key="1">
    <citation type="submission" date="2023-03" db="EMBL/GenBank/DDBJ databases">
        <title>Massive genome expansion in bonnet fungi (Mycena s.s.) driven by repeated elements and novel gene families across ecological guilds.</title>
        <authorList>
            <consortium name="Lawrence Berkeley National Laboratory"/>
            <person name="Harder C.B."/>
            <person name="Miyauchi S."/>
            <person name="Viragh M."/>
            <person name="Kuo A."/>
            <person name="Thoen E."/>
            <person name="Andreopoulos B."/>
            <person name="Lu D."/>
            <person name="Skrede I."/>
            <person name="Drula E."/>
            <person name="Henrissat B."/>
            <person name="Morin E."/>
            <person name="Kohler A."/>
            <person name="Barry K."/>
            <person name="LaButti K."/>
            <person name="Morin E."/>
            <person name="Salamov A."/>
            <person name="Lipzen A."/>
            <person name="Mereny Z."/>
            <person name="Hegedus B."/>
            <person name="Baldrian P."/>
            <person name="Stursova M."/>
            <person name="Weitz H."/>
            <person name="Taylor A."/>
            <person name="Grigoriev I.V."/>
            <person name="Nagy L.G."/>
            <person name="Martin F."/>
            <person name="Kauserud H."/>
        </authorList>
    </citation>
    <scope>NUCLEOTIDE SEQUENCE</scope>
    <source>
        <strain evidence="1">CBHHK002</strain>
    </source>
</reference>
<protein>
    <submittedName>
        <fullName evidence="1">Uncharacterized protein</fullName>
    </submittedName>
</protein>